<dbReference type="PANTHER" id="PTHR13693:SF100">
    <property type="entry name" value="8-AMINO-7-OXONONANOATE SYNTHASE"/>
    <property type="match status" value="1"/>
</dbReference>
<dbReference type="OrthoDB" id="9807157at2"/>
<sequence length="422" mass="46622">MPISHEPSDHLPGRCAYAELPDFMHKRIESHTIGRVQQRWAGQHLLRGMPPSSDALHLSSNDYLNLTSELHLIEAQAHAVLMARHQLLMSAVFLHGDTPTARLEQRLARFMRAPNVILCQSGWAANVGLLQAIASEDHPVYLDMNAHMSLWQGAQAARARSIPFIHNDAGHAERQIKKNGQGVIAVDAVYSTNGSVCPLKDFAELAERRDCVLLVDESHSLGTHGPEGAGLVAREHLSGKVHFQTASLAKAFAGRAGLITCPDLFKDYFAMESYPAIFSSSLLDHELSWFERAADFLQIADERRDRLHAVSRQVRTALAQLGYDVSAGTEQIIALQPGRELLTLRLRDALQIRGIFGSVFCAPATALNRSLMRFSMNSGLSEKDVERLVDACAEIRDEVRLKDWKGVGLTASRSPMTDLESD</sequence>
<dbReference type="InterPro" id="IPR015422">
    <property type="entry name" value="PyrdxlP-dep_Trfase_small"/>
</dbReference>
<dbReference type="NCBIfam" id="NF005526">
    <property type="entry name" value="PRK07179.1"/>
    <property type="match status" value="1"/>
</dbReference>
<reference evidence="5 6" key="1">
    <citation type="submission" date="2019-03" db="EMBL/GenBank/DDBJ databases">
        <title>Draft genome sequence of humic substances-degrading Pseudomonas kribbensis CHA-19 from forest soil.</title>
        <authorList>
            <person name="Kim D."/>
        </authorList>
    </citation>
    <scope>NUCLEOTIDE SEQUENCE [LARGE SCALE GENOMIC DNA]</scope>
    <source>
        <strain evidence="5 6">CHA-19</strain>
    </source>
</reference>
<dbReference type="GO" id="GO:0030170">
    <property type="term" value="F:pyridoxal phosphate binding"/>
    <property type="evidence" value="ECO:0007669"/>
    <property type="project" value="InterPro"/>
</dbReference>
<organism evidence="5 6">
    <name type="scientific">Pseudomonas kribbensis</name>
    <dbReference type="NCBI Taxonomy" id="1628086"/>
    <lineage>
        <taxon>Bacteria</taxon>
        <taxon>Pseudomonadati</taxon>
        <taxon>Pseudomonadota</taxon>
        <taxon>Gammaproteobacteria</taxon>
        <taxon>Pseudomonadales</taxon>
        <taxon>Pseudomonadaceae</taxon>
        <taxon>Pseudomonas</taxon>
    </lineage>
</organism>
<dbReference type="Gene3D" id="3.90.1150.10">
    <property type="entry name" value="Aspartate Aminotransferase, domain 1"/>
    <property type="match status" value="1"/>
</dbReference>
<evidence type="ECO:0000256" key="3">
    <source>
        <dbReference type="ARBA" id="ARBA00022898"/>
    </source>
</evidence>
<dbReference type="EMBL" id="SPDQ01000021">
    <property type="protein sequence ID" value="TFH78660.1"/>
    <property type="molecule type" value="Genomic_DNA"/>
</dbReference>
<dbReference type="InterPro" id="IPR050087">
    <property type="entry name" value="AON_synthase_class-II"/>
</dbReference>
<keyword evidence="3" id="KW-0663">Pyridoxal phosphate</keyword>
<dbReference type="GO" id="GO:0009102">
    <property type="term" value="P:biotin biosynthetic process"/>
    <property type="evidence" value="ECO:0007669"/>
    <property type="project" value="TreeGrafter"/>
</dbReference>
<comment type="caution">
    <text evidence="5">The sequence shown here is derived from an EMBL/GenBank/DDBJ whole genome shotgun (WGS) entry which is preliminary data.</text>
</comment>
<dbReference type="Gene3D" id="3.40.640.10">
    <property type="entry name" value="Type I PLP-dependent aspartate aminotransferase-like (Major domain)"/>
    <property type="match status" value="1"/>
</dbReference>
<keyword evidence="2" id="KW-0808">Transferase</keyword>
<dbReference type="Proteomes" id="UP000297555">
    <property type="component" value="Unassembled WGS sequence"/>
</dbReference>
<dbReference type="GO" id="GO:0008710">
    <property type="term" value="F:8-amino-7-oxononanoate synthase activity"/>
    <property type="evidence" value="ECO:0007669"/>
    <property type="project" value="TreeGrafter"/>
</dbReference>
<evidence type="ECO:0000256" key="1">
    <source>
        <dbReference type="ARBA" id="ARBA00001933"/>
    </source>
</evidence>
<name>A0A4Y8VD47_9PSED</name>
<dbReference type="InterPro" id="IPR015421">
    <property type="entry name" value="PyrdxlP-dep_Trfase_major"/>
</dbReference>
<dbReference type="AlphaFoldDB" id="A0A4Y8VD47"/>
<dbReference type="RefSeq" id="WP_134827773.1">
    <property type="nucleotide sequence ID" value="NZ_SPDQ01000021.1"/>
</dbReference>
<dbReference type="PANTHER" id="PTHR13693">
    <property type="entry name" value="CLASS II AMINOTRANSFERASE/8-AMINO-7-OXONONANOATE SYNTHASE"/>
    <property type="match status" value="1"/>
</dbReference>
<proteinExistence type="predicted"/>
<evidence type="ECO:0000259" key="4">
    <source>
        <dbReference type="Pfam" id="PF00155"/>
    </source>
</evidence>
<dbReference type="Pfam" id="PF00155">
    <property type="entry name" value="Aminotran_1_2"/>
    <property type="match status" value="1"/>
</dbReference>
<evidence type="ECO:0000256" key="2">
    <source>
        <dbReference type="ARBA" id="ARBA00022679"/>
    </source>
</evidence>
<gene>
    <name evidence="5" type="ORF">E4J90_20660</name>
</gene>
<comment type="cofactor">
    <cofactor evidence="1">
        <name>pyridoxal 5'-phosphate</name>
        <dbReference type="ChEBI" id="CHEBI:597326"/>
    </cofactor>
</comment>
<feature type="domain" description="Aminotransferase class I/classII large" evidence="4">
    <location>
        <begin position="54"/>
        <end position="391"/>
    </location>
</feature>
<dbReference type="InterPro" id="IPR015424">
    <property type="entry name" value="PyrdxlP-dep_Trfase"/>
</dbReference>
<evidence type="ECO:0000313" key="6">
    <source>
        <dbReference type="Proteomes" id="UP000297555"/>
    </source>
</evidence>
<dbReference type="SUPFAM" id="SSF53383">
    <property type="entry name" value="PLP-dependent transferases"/>
    <property type="match status" value="1"/>
</dbReference>
<evidence type="ECO:0000313" key="5">
    <source>
        <dbReference type="EMBL" id="TFH78660.1"/>
    </source>
</evidence>
<protein>
    <submittedName>
        <fullName evidence="5">Quorum-sensing autoinducer synthase</fullName>
    </submittedName>
</protein>
<accession>A0A4Y8VD47</accession>
<dbReference type="InterPro" id="IPR004839">
    <property type="entry name" value="Aminotransferase_I/II_large"/>
</dbReference>